<evidence type="ECO:0000256" key="3">
    <source>
        <dbReference type="ARBA" id="ARBA00022448"/>
    </source>
</evidence>
<dbReference type="PANTHER" id="PTHR30332">
    <property type="entry name" value="PROBABLE GENERAL SECRETION PATHWAY PROTEIN D"/>
    <property type="match status" value="1"/>
</dbReference>
<proteinExistence type="inferred from homology"/>
<evidence type="ECO:0000256" key="10">
    <source>
        <dbReference type="RuleBase" id="RU004004"/>
    </source>
</evidence>
<dbReference type="InterPro" id="IPR004846">
    <property type="entry name" value="T2SS/T3SS_dom"/>
</dbReference>
<organism evidence="16">
    <name type="scientific">Solibacter usitatus (strain Ellin6076)</name>
    <dbReference type="NCBI Taxonomy" id="234267"/>
    <lineage>
        <taxon>Bacteria</taxon>
        <taxon>Pseudomonadati</taxon>
        <taxon>Acidobacteriota</taxon>
        <taxon>Terriglobia</taxon>
        <taxon>Bryobacterales</taxon>
        <taxon>Solibacteraceae</taxon>
        <taxon>Candidatus Solibacter</taxon>
    </lineage>
</organism>
<evidence type="ECO:0000259" key="13">
    <source>
        <dbReference type="Pfam" id="PF00263"/>
    </source>
</evidence>
<evidence type="ECO:0000256" key="9">
    <source>
        <dbReference type="ARBA" id="ARBA00023237"/>
    </source>
</evidence>
<dbReference type="Pfam" id="PF21305">
    <property type="entry name" value="type_II_gspD_N0"/>
    <property type="match status" value="1"/>
</dbReference>
<dbReference type="InterPro" id="IPR049371">
    <property type="entry name" value="GspD-like_N0"/>
</dbReference>
<feature type="signal peptide" evidence="12">
    <location>
        <begin position="1"/>
        <end position="22"/>
    </location>
</feature>
<dbReference type="eggNOG" id="COG1450">
    <property type="taxonomic scope" value="Bacteria"/>
</dbReference>
<evidence type="ECO:0000256" key="1">
    <source>
        <dbReference type="ARBA" id="ARBA00004442"/>
    </source>
</evidence>
<dbReference type="InterPro" id="IPR005644">
    <property type="entry name" value="NolW-like"/>
</dbReference>
<feature type="domain" description="NolW-like" evidence="14">
    <location>
        <begin position="325"/>
        <end position="491"/>
    </location>
</feature>
<reference evidence="16" key="1">
    <citation type="submission" date="2006-10" db="EMBL/GenBank/DDBJ databases">
        <title>Complete sequence of Solibacter usitatus Ellin6076.</title>
        <authorList>
            <consortium name="US DOE Joint Genome Institute"/>
            <person name="Copeland A."/>
            <person name="Lucas S."/>
            <person name="Lapidus A."/>
            <person name="Barry K."/>
            <person name="Detter J.C."/>
            <person name="Glavina del Rio T."/>
            <person name="Hammon N."/>
            <person name="Israni S."/>
            <person name="Dalin E."/>
            <person name="Tice H."/>
            <person name="Pitluck S."/>
            <person name="Thompson L.S."/>
            <person name="Brettin T."/>
            <person name="Bruce D."/>
            <person name="Han C."/>
            <person name="Tapia R."/>
            <person name="Gilna P."/>
            <person name="Schmutz J."/>
            <person name="Larimer F."/>
            <person name="Land M."/>
            <person name="Hauser L."/>
            <person name="Kyrpides N."/>
            <person name="Mikhailova N."/>
            <person name="Janssen P.H."/>
            <person name="Kuske C.R."/>
            <person name="Richardson P."/>
        </authorList>
    </citation>
    <scope>NUCLEOTIDE SEQUENCE</scope>
    <source>
        <strain evidence="16">Ellin6076</strain>
    </source>
</reference>
<evidence type="ECO:0000256" key="2">
    <source>
        <dbReference type="ARBA" id="ARBA00006980"/>
    </source>
</evidence>
<feature type="domain" description="NolW-like" evidence="14">
    <location>
        <begin position="184"/>
        <end position="239"/>
    </location>
</feature>
<dbReference type="PANTHER" id="PTHR30332:SF25">
    <property type="entry name" value="SECRETIN XPSD"/>
    <property type="match status" value="1"/>
</dbReference>
<keyword evidence="7" id="KW-0653">Protein transport</keyword>
<gene>
    <name evidence="16" type="ordered locus">Acid_7789</name>
</gene>
<accession>Q01NT3</accession>
<dbReference type="InterPro" id="IPR038591">
    <property type="entry name" value="NolW-like_sf"/>
</dbReference>
<evidence type="ECO:0000259" key="15">
    <source>
        <dbReference type="Pfam" id="PF21305"/>
    </source>
</evidence>
<comment type="similarity">
    <text evidence="2">Belongs to the bacterial secretin family. GSP D subfamily.</text>
</comment>
<evidence type="ECO:0000256" key="12">
    <source>
        <dbReference type="SAM" id="SignalP"/>
    </source>
</evidence>
<feature type="compositionally biased region" description="Low complexity" evidence="11">
    <location>
        <begin position="46"/>
        <end position="56"/>
    </location>
</feature>
<keyword evidence="9" id="KW-0998">Cell outer membrane</keyword>
<feature type="domain" description="GspD-like N0" evidence="15">
    <location>
        <begin position="85"/>
        <end position="151"/>
    </location>
</feature>
<comment type="subcellular location">
    <subcellularLocation>
        <location evidence="1 10">Cell outer membrane</location>
    </subcellularLocation>
</comment>
<keyword evidence="4" id="KW-1134">Transmembrane beta strand</keyword>
<evidence type="ECO:0000313" key="16">
    <source>
        <dbReference type="EMBL" id="ABJ88687.1"/>
    </source>
</evidence>
<dbReference type="Pfam" id="PF03958">
    <property type="entry name" value="Secretin_N"/>
    <property type="match status" value="2"/>
</dbReference>
<feature type="chain" id="PRO_5004162397" evidence="12">
    <location>
        <begin position="23"/>
        <end position="752"/>
    </location>
</feature>
<dbReference type="Gene3D" id="3.30.1370.120">
    <property type="match status" value="3"/>
</dbReference>
<dbReference type="KEGG" id="sus:Acid_7789"/>
<evidence type="ECO:0000256" key="6">
    <source>
        <dbReference type="ARBA" id="ARBA00022729"/>
    </source>
</evidence>
<evidence type="ECO:0000256" key="7">
    <source>
        <dbReference type="ARBA" id="ARBA00022927"/>
    </source>
</evidence>
<keyword evidence="6 12" id="KW-0732">Signal</keyword>
<dbReference type="InterPro" id="IPR050810">
    <property type="entry name" value="Bact_Secretion_Sys_Channel"/>
</dbReference>
<dbReference type="InterPro" id="IPR013356">
    <property type="entry name" value="T2SS_GspD"/>
</dbReference>
<dbReference type="HOGENOM" id="CLU_006756_1_2_0"/>
<dbReference type="NCBIfam" id="TIGR02517">
    <property type="entry name" value="type_II_gspD"/>
    <property type="match status" value="1"/>
</dbReference>
<dbReference type="GO" id="GO:0009279">
    <property type="term" value="C:cell outer membrane"/>
    <property type="evidence" value="ECO:0007669"/>
    <property type="project" value="UniProtKB-SubCell"/>
</dbReference>
<feature type="domain" description="Type II/III secretion system secretin-like" evidence="13">
    <location>
        <begin position="557"/>
        <end position="725"/>
    </location>
</feature>
<dbReference type="GO" id="GO:0015628">
    <property type="term" value="P:protein secretion by the type II secretion system"/>
    <property type="evidence" value="ECO:0007669"/>
    <property type="project" value="InterPro"/>
</dbReference>
<feature type="region of interest" description="Disordered" evidence="11">
    <location>
        <begin position="24"/>
        <end position="79"/>
    </location>
</feature>
<evidence type="ECO:0000256" key="11">
    <source>
        <dbReference type="SAM" id="MobiDB-lite"/>
    </source>
</evidence>
<protein>
    <submittedName>
        <fullName evidence="16">Type II and III secretion system protein</fullName>
    </submittedName>
</protein>
<feature type="compositionally biased region" description="Low complexity" evidence="11">
    <location>
        <begin position="64"/>
        <end position="74"/>
    </location>
</feature>
<dbReference type="EMBL" id="CP000473">
    <property type="protein sequence ID" value="ABJ88687.1"/>
    <property type="molecule type" value="Genomic_DNA"/>
</dbReference>
<dbReference type="PRINTS" id="PR00811">
    <property type="entry name" value="BCTERIALGSPD"/>
</dbReference>
<dbReference type="AlphaFoldDB" id="Q01NT3"/>
<sequence length="752" mass="80206" precursor="true">MRRLFDLRLVLTVLAASAVLSAQPAPSRIFPPPAPEPQQPTPQQPQPQQQPQQPGTPGQPPATQPQNAPATNAPRLTDSGAFIMPNASLTEMIDLLAKRLKINYILDPAVRGTVSIFTYGEVKPVDYMPLLETILRVNGDAMVKVGDMYRIVPVNRINQLPIQPMVNVDPKTLPDDERMIMNLIFLKYATASEIANLIKPFLGEGAYASTYEAANLLILEDNSRNMRRTMELIGLFDSDQFAGQRVRLFEVENSRPSDLQKELEQVFKAYALSEKGSGVKFIPVDRINTIIAVAPNPGIFTQVEQWIGKLDIAVKASAGAVNSYVYRLKYSRAETVAMAIMALYSGNPMALMALGAMASNMNGGMNGGSMYGMNGTLNSGAMGMGGAYSVMGQMGGGYPGMYSGMQGQYGPTPLPMAVSPMATQSPAAIASTNPADQTGMYLGNLMQPQNGPRVPHVIPNPFDNTILIQGTPQEYEQILGLLRQLDIAPRQVLIDAKIYEVDLNGAFAAGVSAYLDKKDTGPFSRTLNAATGAGGLTLTTGALVLRSHELLAALTASETASHSKVISAPSIIATDSVPATLNVGDDVPVLTSQAVAGGVQSSGSSVFTNTVSNRSTGVTLSIMARVNSSGIVTLIVNQNVSSPQPPPANSAIQSPSFSNRSFQTQLTVQDGDTVAIGGIILESNLQSSAGVPFLHRLPGIGAAFGAKSYTKSRTELVVFLTPRVIYDTNQMVDATDEIRSGMKRINRAVKNQ</sequence>
<dbReference type="FunCoup" id="Q01NT3">
    <property type="interactions" value="136"/>
</dbReference>
<evidence type="ECO:0000259" key="14">
    <source>
        <dbReference type="Pfam" id="PF03958"/>
    </source>
</evidence>
<keyword evidence="8" id="KW-0472">Membrane</keyword>
<dbReference type="STRING" id="234267.Acid_7789"/>
<dbReference type="OrthoDB" id="9779724at2"/>
<name>Q01NT3_SOLUE</name>
<dbReference type="InterPro" id="IPR001775">
    <property type="entry name" value="GspD/PilQ"/>
</dbReference>
<keyword evidence="3 10" id="KW-0813">Transport</keyword>
<dbReference type="InParanoid" id="Q01NT3"/>
<dbReference type="Pfam" id="PF00263">
    <property type="entry name" value="Secretin"/>
    <property type="match status" value="1"/>
</dbReference>
<keyword evidence="5" id="KW-0812">Transmembrane</keyword>
<dbReference type="GO" id="GO:0015627">
    <property type="term" value="C:type II protein secretion system complex"/>
    <property type="evidence" value="ECO:0007669"/>
    <property type="project" value="InterPro"/>
</dbReference>
<feature type="compositionally biased region" description="Pro residues" evidence="11">
    <location>
        <begin position="29"/>
        <end position="45"/>
    </location>
</feature>
<evidence type="ECO:0000256" key="5">
    <source>
        <dbReference type="ARBA" id="ARBA00022692"/>
    </source>
</evidence>
<evidence type="ECO:0000256" key="8">
    <source>
        <dbReference type="ARBA" id="ARBA00023136"/>
    </source>
</evidence>
<evidence type="ECO:0000256" key="4">
    <source>
        <dbReference type="ARBA" id="ARBA00022452"/>
    </source>
</evidence>